<dbReference type="OrthoDB" id="226265at2"/>
<dbReference type="Proteomes" id="UP000316095">
    <property type="component" value="Unassembled WGS sequence"/>
</dbReference>
<dbReference type="InterPro" id="IPR036322">
    <property type="entry name" value="WD40_repeat_dom_sf"/>
</dbReference>
<dbReference type="PROSITE" id="PS50082">
    <property type="entry name" value="WD_REPEATS_2"/>
    <property type="match status" value="3"/>
</dbReference>
<dbReference type="PRINTS" id="PR00320">
    <property type="entry name" value="GPROTEINBRPT"/>
</dbReference>
<name>A0A5C5XF48_9PLAN</name>
<keyword evidence="2" id="KW-0677">Repeat</keyword>
<sequence length="948" mass="105096" precursor="true">MTSKYFAHYLVFNTLLLIFTSGQLLQAADETHPDYLRDVQPLLNKYCSGCHSEADREADFSTETYQSLHAGLKEKPVLLAGDSENSLLIRLIEKRAEPSMPPEDEPQPTAEEIAVLRSWIESGAAGPEGKQPDRLMLNVPEIPAYQNMQPITALATSPAGELAVGRFGEVLILPAPATVSETKRQISLESPRLTLKEVPGKINSLSFSQDGTQLVVASGVTGRGGWVAIYETGSGNQLHLYEGHYDTVFDAQLSPDGSTLATSSYDKSIILWETATGKQLHVLSGHNGSVYDVAFNPDGQLLISGSADDTCKVWRVADGMRLDTLGQPLKEVYACQFSPTGDRMAAVGADKKLRIWKTVSHNQPKINPQLFARFAHEATVSNLLWTADGQHLLTFSEDGVIKLWDANSFQEIYVWEKDSRETGATACLSADQKSFFTGRLDGTIMTYRIPEIELTSLPGNQIDHAADPIIPETKEQTKLTETEPNQTPDQAISVQIPASISGTISGRNELQTDFDLYRIHCQAGEDWVIETNTARSKSPLDSFVEVLDAKGDKLLHVNLQAVRESYFTFRGKNSDQFNDFRIFNWTEMKLNEYLYSNGEVAKLYHYPRGADSGFNMYPGGGNRWGYFDTTPLSHALNEPCYIVEPIAPDEKVIPNGLPVFPVYYENDDSSQRDLGSDSRLFFTAPAEGDYLVKISDVRNYEGPDFKYQLEIRPRQPDFQPRLQSDTLTLHPGSRQEFQVRVNRKDNYMGPVTFKFENLPEGIAVTTPLIVEEGQIEALGVISVAENTEIDPDWAAAVKITAEADILGEVRTHEVNGFKEWKNGGAPKLTLEIVPSPRSPQPISKPDDETLEFEVSPGETIQLKVIANRNGHKGPISFGNEDSGRNLPYGVYVDNIGLNGLLITDENTEREFFITCDPAAKPQSRLFHLRTTAAGGQATQPVRIHVLEK</sequence>
<gene>
    <name evidence="6" type="ORF">Pan54_23460</name>
</gene>
<feature type="domain" description="Cytochrome C Planctomycete-type" evidence="5">
    <location>
        <begin position="47"/>
        <end position="104"/>
    </location>
</feature>
<accession>A0A5C5XF48</accession>
<protein>
    <submittedName>
        <fullName evidence="6">WD domain, G-beta repeat</fullName>
    </submittedName>
</protein>
<dbReference type="PANTHER" id="PTHR19848:SF8">
    <property type="entry name" value="F-BOX AND WD REPEAT DOMAIN CONTAINING 7"/>
    <property type="match status" value="1"/>
</dbReference>
<dbReference type="InterPro" id="IPR011429">
    <property type="entry name" value="Cyt_c_Planctomycete-type"/>
</dbReference>
<dbReference type="InterPro" id="IPR015943">
    <property type="entry name" value="WD40/YVTN_repeat-like_dom_sf"/>
</dbReference>
<dbReference type="Gene3D" id="2.60.120.380">
    <property type="match status" value="1"/>
</dbReference>
<dbReference type="AlphaFoldDB" id="A0A5C5XF48"/>
<feature type="signal peptide" evidence="4">
    <location>
        <begin position="1"/>
        <end position="27"/>
    </location>
</feature>
<proteinExistence type="predicted"/>
<evidence type="ECO:0000256" key="4">
    <source>
        <dbReference type="SAM" id="SignalP"/>
    </source>
</evidence>
<dbReference type="Pfam" id="PF07635">
    <property type="entry name" value="PSCyt1"/>
    <property type="match status" value="1"/>
</dbReference>
<dbReference type="InterPro" id="IPR001680">
    <property type="entry name" value="WD40_rpt"/>
</dbReference>
<evidence type="ECO:0000256" key="2">
    <source>
        <dbReference type="ARBA" id="ARBA00022737"/>
    </source>
</evidence>
<dbReference type="PROSITE" id="PS00678">
    <property type="entry name" value="WD_REPEATS_1"/>
    <property type="match status" value="1"/>
</dbReference>
<dbReference type="SUPFAM" id="SSF50978">
    <property type="entry name" value="WD40 repeat-like"/>
    <property type="match status" value="1"/>
</dbReference>
<feature type="repeat" description="WD" evidence="3">
    <location>
        <begin position="373"/>
        <end position="414"/>
    </location>
</feature>
<dbReference type="PROSITE" id="PS50294">
    <property type="entry name" value="WD_REPEATS_REGION"/>
    <property type="match status" value="3"/>
</dbReference>
<feature type="chain" id="PRO_5023036434" evidence="4">
    <location>
        <begin position="28"/>
        <end position="948"/>
    </location>
</feature>
<dbReference type="PANTHER" id="PTHR19848">
    <property type="entry name" value="WD40 REPEAT PROTEIN"/>
    <property type="match status" value="1"/>
</dbReference>
<organism evidence="6 7">
    <name type="scientific">Rubinisphaera italica</name>
    <dbReference type="NCBI Taxonomy" id="2527969"/>
    <lineage>
        <taxon>Bacteria</taxon>
        <taxon>Pseudomonadati</taxon>
        <taxon>Planctomycetota</taxon>
        <taxon>Planctomycetia</taxon>
        <taxon>Planctomycetales</taxon>
        <taxon>Planctomycetaceae</taxon>
        <taxon>Rubinisphaera</taxon>
    </lineage>
</organism>
<dbReference type="Gene3D" id="2.130.10.10">
    <property type="entry name" value="YVTN repeat-like/Quinoprotein amine dehydrogenase"/>
    <property type="match status" value="2"/>
</dbReference>
<dbReference type="InterPro" id="IPR019775">
    <property type="entry name" value="WD40_repeat_CS"/>
</dbReference>
<feature type="repeat" description="WD" evidence="3">
    <location>
        <begin position="283"/>
        <end position="324"/>
    </location>
</feature>
<evidence type="ECO:0000259" key="5">
    <source>
        <dbReference type="Pfam" id="PF07635"/>
    </source>
</evidence>
<evidence type="ECO:0000313" key="7">
    <source>
        <dbReference type="Proteomes" id="UP000316095"/>
    </source>
</evidence>
<dbReference type="RefSeq" id="WP_146503573.1">
    <property type="nucleotide sequence ID" value="NZ_SJPG01000001.1"/>
</dbReference>
<dbReference type="SMART" id="SM00320">
    <property type="entry name" value="WD40"/>
    <property type="match status" value="6"/>
</dbReference>
<keyword evidence="4" id="KW-0732">Signal</keyword>
<feature type="repeat" description="WD" evidence="3">
    <location>
        <begin position="241"/>
        <end position="282"/>
    </location>
</feature>
<dbReference type="InterPro" id="IPR020472">
    <property type="entry name" value="WD40_PAC1"/>
</dbReference>
<evidence type="ECO:0000256" key="1">
    <source>
        <dbReference type="ARBA" id="ARBA00022574"/>
    </source>
</evidence>
<dbReference type="Pfam" id="PF00400">
    <property type="entry name" value="WD40"/>
    <property type="match status" value="4"/>
</dbReference>
<dbReference type="EMBL" id="SJPG01000001">
    <property type="protein sequence ID" value="TWT61610.1"/>
    <property type="molecule type" value="Genomic_DNA"/>
</dbReference>
<evidence type="ECO:0000313" key="6">
    <source>
        <dbReference type="EMBL" id="TWT61610.1"/>
    </source>
</evidence>
<keyword evidence="1 3" id="KW-0853">WD repeat</keyword>
<dbReference type="CDD" id="cd00200">
    <property type="entry name" value="WD40"/>
    <property type="match status" value="1"/>
</dbReference>
<comment type="caution">
    <text evidence="6">The sequence shown here is derived from an EMBL/GenBank/DDBJ whole genome shotgun (WGS) entry which is preliminary data.</text>
</comment>
<evidence type="ECO:0000256" key="3">
    <source>
        <dbReference type="PROSITE-ProRule" id="PRU00221"/>
    </source>
</evidence>
<reference evidence="6 7" key="1">
    <citation type="submission" date="2019-02" db="EMBL/GenBank/DDBJ databases">
        <title>Deep-cultivation of Planctomycetes and their phenomic and genomic characterization uncovers novel biology.</title>
        <authorList>
            <person name="Wiegand S."/>
            <person name="Jogler M."/>
            <person name="Boedeker C."/>
            <person name="Pinto D."/>
            <person name="Vollmers J."/>
            <person name="Rivas-Marin E."/>
            <person name="Kohn T."/>
            <person name="Peeters S.H."/>
            <person name="Heuer A."/>
            <person name="Rast P."/>
            <person name="Oberbeckmann S."/>
            <person name="Bunk B."/>
            <person name="Jeske O."/>
            <person name="Meyerdierks A."/>
            <person name="Storesund J.E."/>
            <person name="Kallscheuer N."/>
            <person name="Luecker S."/>
            <person name="Lage O.M."/>
            <person name="Pohl T."/>
            <person name="Merkel B.J."/>
            <person name="Hornburger P."/>
            <person name="Mueller R.-W."/>
            <person name="Bruemmer F."/>
            <person name="Labrenz M."/>
            <person name="Spormann A.M."/>
            <person name="Op Den Camp H."/>
            <person name="Overmann J."/>
            <person name="Amann R."/>
            <person name="Jetten M.S.M."/>
            <person name="Mascher T."/>
            <person name="Medema M.H."/>
            <person name="Devos D.P."/>
            <person name="Kaster A.-K."/>
            <person name="Ovreas L."/>
            <person name="Rohde M."/>
            <person name="Galperin M.Y."/>
            <person name="Jogler C."/>
        </authorList>
    </citation>
    <scope>NUCLEOTIDE SEQUENCE [LARGE SCALE GENOMIC DNA]</scope>
    <source>
        <strain evidence="6 7">Pan54</strain>
    </source>
</reference>
<keyword evidence="7" id="KW-1185">Reference proteome</keyword>